<keyword evidence="7" id="KW-1185">Reference proteome</keyword>
<dbReference type="Proteomes" id="UP000184550">
    <property type="component" value="Unassembled WGS sequence"/>
</dbReference>
<dbReference type="PROSITE" id="PS50887">
    <property type="entry name" value="GGDEF"/>
    <property type="match status" value="1"/>
</dbReference>
<dbReference type="InterPro" id="IPR035919">
    <property type="entry name" value="EAL_sf"/>
</dbReference>
<dbReference type="SMART" id="SM00052">
    <property type="entry name" value="EAL"/>
    <property type="match status" value="1"/>
</dbReference>
<keyword evidence="2" id="KW-0175">Coiled coil</keyword>
<dbReference type="RefSeq" id="WP_083619716.1">
    <property type="nucleotide sequence ID" value="NZ_LR734861.1"/>
</dbReference>
<dbReference type="Pfam" id="PF00990">
    <property type="entry name" value="GGDEF"/>
    <property type="match status" value="1"/>
</dbReference>
<gene>
    <name evidence="6" type="ORF">PL8927_480052</name>
</gene>
<dbReference type="PROSITE" id="PS50110">
    <property type="entry name" value="RESPONSE_REGULATORY"/>
    <property type="match status" value="1"/>
</dbReference>
<dbReference type="NCBIfam" id="TIGR00254">
    <property type="entry name" value="GGDEF"/>
    <property type="match status" value="1"/>
</dbReference>
<dbReference type="SUPFAM" id="SSF55073">
    <property type="entry name" value="Nucleotide cyclase"/>
    <property type="match status" value="1"/>
</dbReference>
<feature type="domain" description="Response regulatory" evidence="3">
    <location>
        <begin position="3"/>
        <end position="119"/>
    </location>
</feature>
<comment type="caution">
    <text evidence="6">The sequence shown here is derived from an EMBL/GenBank/DDBJ whole genome shotgun (WGS) entry which is preliminary data.</text>
</comment>
<dbReference type="PANTHER" id="PTHR33121:SF70">
    <property type="entry name" value="SIGNALING PROTEIN YKOW"/>
    <property type="match status" value="1"/>
</dbReference>
<dbReference type="GO" id="GO:0071111">
    <property type="term" value="F:cyclic-guanylate-specific phosphodiesterase activity"/>
    <property type="evidence" value="ECO:0007669"/>
    <property type="project" value="InterPro"/>
</dbReference>
<dbReference type="PROSITE" id="PS50883">
    <property type="entry name" value="EAL"/>
    <property type="match status" value="1"/>
</dbReference>
<dbReference type="SMART" id="SM00448">
    <property type="entry name" value="REC"/>
    <property type="match status" value="1"/>
</dbReference>
<evidence type="ECO:0000259" key="3">
    <source>
        <dbReference type="PROSITE" id="PS50110"/>
    </source>
</evidence>
<accession>A0A7Z9BRC8</accession>
<feature type="coiled-coil region" evidence="2">
    <location>
        <begin position="119"/>
        <end position="146"/>
    </location>
</feature>
<feature type="domain" description="EAL" evidence="4">
    <location>
        <begin position="325"/>
        <end position="579"/>
    </location>
</feature>
<dbReference type="Pfam" id="PF00072">
    <property type="entry name" value="Response_reg"/>
    <property type="match status" value="1"/>
</dbReference>
<dbReference type="AlphaFoldDB" id="A0A7Z9BRC8"/>
<evidence type="ECO:0000313" key="7">
    <source>
        <dbReference type="Proteomes" id="UP000184550"/>
    </source>
</evidence>
<dbReference type="CDD" id="cd17574">
    <property type="entry name" value="REC_OmpR"/>
    <property type="match status" value="1"/>
</dbReference>
<dbReference type="InterPro" id="IPR029787">
    <property type="entry name" value="Nucleotide_cyclase"/>
</dbReference>
<dbReference type="GO" id="GO:0000160">
    <property type="term" value="P:phosphorelay signal transduction system"/>
    <property type="evidence" value="ECO:0007669"/>
    <property type="project" value="InterPro"/>
</dbReference>
<dbReference type="EMBL" id="CZCU02000122">
    <property type="protein sequence ID" value="VXD15476.1"/>
    <property type="molecule type" value="Genomic_DNA"/>
</dbReference>
<feature type="domain" description="GGDEF" evidence="5">
    <location>
        <begin position="183"/>
        <end position="316"/>
    </location>
</feature>
<evidence type="ECO:0000259" key="4">
    <source>
        <dbReference type="PROSITE" id="PS50883"/>
    </source>
</evidence>
<dbReference type="InterPro" id="IPR001789">
    <property type="entry name" value="Sig_transdc_resp-reg_receiver"/>
</dbReference>
<organism evidence="6 7">
    <name type="scientific">Planktothrix serta PCC 8927</name>
    <dbReference type="NCBI Taxonomy" id="671068"/>
    <lineage>
        <taxon>Bacteria</taxon>
        <taxon>Bacillati</taxon>
        <taxon>Cyanobacteriota</taxon>
        <taxon>Cyanophyceae</taxon>
        <taxon>Oscillatoriophycideae</taxon>
        <taxon>Oscillatoriales</taxon>
        <taxon>Microcoleaceae</taxon>
        <taxon>Planktothrix</taxon>
    </lineage>
</organism>
<dbReference type="SMART" id="SM00267">
    <property type="entry name" value="GGDEF"/>
    <property type="match status" value="1"/>
</dbReference>
<dbReference type="FunFam" id="3.20.20.450:FF:000001">
    <property type="entry name" value="Cyclic di-GMP phosphodiesterase yahA"/>
    <property type="match status" value="1"/>
</dbReference>
<dbReference type="Gene3D" id="3.30.70.270">
    <property type="match status" value="1"/>
</dbReference>
<reference evidence="6" key="1">
    <citation type="submission" date="2019-10" db="EMBL/GenBank/DDBJ databases">
        <authorList>
            <consortium name="Genoscope - CEA"/>
            <person name="William W."/>
        </authorList>
    </citation>
    <scope>NUCLEOTIDE SEQUENCE [LARGE SCALE GENOMIC DNA]</scope>
    <source>
        <strain evidence="6">BBR_PRJEB10992</strain>
    </source>
</reference>
<dbReference type="InterPro" id="IPR000160">
    <property type="entry name" value="GGDEF_dom"/>
</dbReference>
<evidence type="ECO:0000259" key="5">
    <source>
        <dbReference type="PROSITE" id="PS50887"/>
    </source>
</evidence>
<dbReference type="OrthoDB" id="9805474at2"/>
<feature type="modified residue" description="4-aspartylphosphate" evidence="1">
    <location>
        <position position="52"/>
    </location>
</feature>
<dbReference type="CDD" id="cd01948">
    <property type="entry name" value="EAL"/>
    <property type="match status" value="1"/>
</dbReference>
<dbReference type="InterPro" id="IPR001633">
    <property type="entry name" value="EAL_dom"/>
</dbReference>
<dbReference type="InterPro" id="IPR043128">
    <property type="entry name" value="Rev_trsase/Diguanyl_cyclase"/>
</dbReference>
<evidence type="ECO:0000313" key="6">
    <source>
        <dbReference type="EMBL" id="VXD15476.1"/>
    </source>
</evidence>
<protein>
    <submittedName>
        <fullName evidence="6">Diguanylate cyclase GGDEF domain protein</fullName>
    </submittedName>
</protein>
<proteinExistence type="predicted"/>
<keyword evidence="1" id="KW-0597">Phosphoprotein</keyword>
<evidence type="ECO:0000256" key="1">
    <source>
        <dbReference type="PROSITE-ProRule" id="PRU00169"/>
    </source>
</evidence>
<dbReference type="CDD" id="cd01949">
    <property type="entry name" value="GGDEF"/>
    <property type="match status" value="1"/>
</dbReference>
<dbReference type="Gene3D" id="3.20.20.450">
    <property type="entry name" value="EAL domain"/>
    <property type="match status" value="1"/>
</dbReference>
<dbReference type="SUPFAM" id="SSF141868">
    <property type="entry name" value="EAL domain-like"/>
    <property type="match status" value="1"/>
</dbReference>
<dbReference type="InterPro" id="IPR011006">
    <property type="entry name" value="CheY-like_superfamily"/>
</dbReference>
<dbReference type="SUPFAM" id="SSF52172">
    <property type="entry name" value="CheY-like"/>
    <property type="match status" value="1"/>
</dbReference>
<evidence type="ECO:0000256" key="2">
    <source>
        <dbReference type="SAM" id="Coils"/>
    </source>
</evidence>
<dbReference type="Gene3D" id="3.40.50.2300">
    <property type="match status" value="1"/>
</dbReference>
<sequence>MSKILVIEDEDLIRDNIVELLEAEDFEVFNAENGKIGVQLAFQHQPDLILCDVMMPELDGYGVLTALQENSITATIPFIFLTAKADLGDVRKGMQHGADDYITKPCTATELLKSIVIRLEKHATLKARYSNELKLAESKLNQLIYQDSTTNLPNRLSLLEYFQEILHQFLSLSVADKNWQQNGMIPILCLGVDRFSRINDILGYEGGDLLLKAVAERLRNSLHSENIITHLNGDQFAVLLKPVLEEQPIKTVIEGLQQAISDPFVLTNREVLITVSAGIALYPQDGRDIQQLLRGAKQAMNQVKQQGGNHYSFYTPASDNELSERIDLEVALRYALERDEFQLYYQPQVSLKTGNIVGAEALIRWKHPQKGMISPMKFIPIAEENGLIEPIGEWVLHQACQDSKGWRSQGLGSLRVAVNLSGRQFRTPNLRQKLVQILLSTGCEPDYLELELTESLLIRDAELSIQQLQALKALGLKIAIDDFGTGYSSLNYLQKFPFDVLKIDQCFVRNLHTNKINVAITKSLISMAHLLNLKVIAEGVETQEELQILDEFNCDEIQGYLFSRPLSLEDFKAFVKSGTQLKVSQPHS</sequence>
<dbReference type="PANTHER" id="PTHR33121">
    <property type="entry name" value="CYCLIC DI-GMP PHOSPHODIESTERASE PDEF"/>
    <property type="match status" value="1"/>
</dbReference>
<dbReference type="Pfam" id="PF00563">
    <property type="entry name" value="EAL"/>
    <property type="match status" value="1"/>
</dbReference>
<name>A0A7Z9BRC8_9CYAN</name>
<dbReference type="InterPro" id="IPR050706">
    <property type="entry name" value="Cyclic-di-GMP_PDE-like"/>
</dbReference>